<dbReference type="GO" id="GO:0046872">
    <property type="term" value="F:metal ion binding"/>
    <property type="evidence" value="ECO:0007669"/>
    <property type="project" value="UniProtKB-KW"/>
</dbReference>
<dbReference type="GO" id="GO:0016787">
    <property type="term" value="F:hydrolase activity"/>
    <property type="evidence" value="ECO:0007669"/>
    <property type="project" value="UniProtKB-KW"/>
</dbReference>
<keyword evidence="3" id="KW-0378">Hydrolase</keyword>
<dbReference type="KEGG" id="tpsc:RBB77_13515"/>
<dbReference type="EMBL" id="CP132942">
    <property type="protein sequence ID" value="XCB31471.1"/>
    <property type="molecule type" value="Genomic_DNA"/>
</dbReference>
<dbReference type="SUPFAM" id="SSF55031">
    <property type="entry name" value="Bacterial exopeptidase dimerisation domain"/>
    <property type="match status" value="1"/>
</dbReference>
<name>A0AAU7ZKF9_9BACT</name>
<reference evidence="6" key="1">
    <citation type="submission" date="2023-08" db="EMBL/GenBank/DDBJ databases">
        <authorList>
            <person name="Messyasz A."/>
            <person name="Mannisto M.K."/>
            <person name="Kerkhof L.J."/>
            <person name="Haggblom M."/>
        </authorList>
    </citation>
    <scope>NUCLEOTIDE SEQUENCE</scope>
    <source>
        <strain evidence="6">X5P6</strain>
    </source>
</reference>
<dbReference type="InterPro" id="IPR001261">
    <property type="entry name" value="ArgE/DapE_CS"/>
</dbReference>
<dbReference type="SUPFAM" id="SSF53187">
    <property type="entry name" value="Zn-dependent exopeptidases"/>
    <property type="match status" value="1"/>
</dbReference>
<evidence type="ECO:0000256" key="1">
    <source>
        <dbReference type="ARBA" id="ARBA00001947"/>
    </source>
</evidence>
<dbReference type="Pfam" id="PF01546">
    <property type="entry name" value="Peptidase_M20"/>
    <property type="match status" value="1"/>
</dbReference>
<accession>A0AAU7ZKF9</accession>
<gene>
    <name evidence="6" type="ORF">RBB77_13515</name>
</gene>
<dbReference type="Gene3D" id="3.30.70.360">
    <property type="match status" value="1"/>
</dbReference>
<dbReference type="Gene3D" id="3.40.630.10">
    <property type="entry name" value="Zn peptidases"/>
    <property type="match status" value="1"/>
</dbReference>
<sequence>MPATANAQRRIARLATLTAVHRAFHWLHLHQPQLRQWQLELVRIPAPPFGESARAAWFLDRFHDLGLTNIHLDDAGNALAELQPDATSVSPPINNVISTEATDSLTLRREVEKPQHLDQSATASPNSTKLGDAPPCILISAHLDTVFPADTLIDPVETNDSPRIFAPGICDNAAGLTALLAIAAALRHANITPPIPILFAANVGEEGEGDLRGMRHLFERGPYRTRIAAALILEGGGTSAAVTRALGSLRFRVTITGPGGHSWADAGTPNPILLLSRALAQIANLNLPTDPLLTLNVGHISGGTSINSIPESASALLDLRSTDATQLISAATEVHQIFDDIVTTHSTTNSPLKLHIETIGNRPAAILPDDAPILHTLRAVDRHLTLRTELRLGSTDANIPLYRGVPAIALGSGGTGGGIHTLQEWYDPTGREAALRRILLTLLDTLETTANPAH</sequence>
<evidence type="ECO:0000256" key="2">
    <source>
        <dbReference type="ARBA" id="ARBA00022723"/>
    </source>
</evidence>
<comment type="cofactor">
    <cofactor evidence="1">
        <name>Zn(2+)</name>
        <dbReference type="ChEBI" id="CHEBI:29105"/>
    </cofactor>
</comment>
<evidence type="ECO:0000256" key="3">
    <source>
        <dbReference type="ARBA" id="ARBA00022801"/>
    </source>
</evidence>
<keyword evidence="2" id="KW-0479">Metal-binding</keyword>
<dbReference type="InterPro" id="IPR011650">
    <property type="entry name" value="Peptidase_M20_dimer"/>
</dbReference>
<keyword evidence="4" id="KW-0862">Zinc</keyword>
<dbReference type="RefSeq" id="WP_353062314.1">
    <property type="nucleotide sequence ID" value="NZ_CP132942.1"/>
</dbReference>
<organism evidence="6">
    <name type="scientific">Tunturiibacter psychrotolerans</name>
    <dbReference type="NCBI Taxonomy" id="3069686"/>
    <lineage>
        <taxon>Bacteria</taxon>
        <taxon>Pseudomonadati</taxon>
        <taxon>Acidobacteriota</taxon>
        <taxon>Terriglobia</taxon>
        <taxon>Terriglobales</taxon>
        <taxon>Acidobacteriaceae</taxon>
        <taxon>Tunturiibacter</taxon>
    </lineage>
</organism>
<dbReference type="InterPro" id="IPR050072">
    <property type="entry name" value="Peptidase_M20A"/>
</dbReference>
<dbReference type="InterPro" id="IPR002933">
    <property type="entry name" value="Peptidase_M20"/>
</dbReference>
<dbReference type="Pfam" id="PF07687">
    <property type="entry name" value="M20_dimer"/>
    <property type="match status" value="1"/>
</dbReference>
<dbReference type="AlphaFoldDB" id="A0AAU7ZKF9"/>
<proteinExistence type="predicted"/>
<evidence type="ECO:0000256" key="4">
    <source>
        <dbReference type="ARBA" id="ARBA00022833"/>
    </source>
</evidence>
<evidence type="ECO:0000313" key="6">
    <source>
        <dbReference type="EMBL" id="XCB31471.1"/>
    </source>
</evidence>
<feature type="domain" description="Peptidase M20 dimerisation" evidence="5">
    <location>
        <begin position="247"/>
        <end position="340"/>
    </location>
</feature>
<evidence type="ECO:0000259" key="5">
    <source>
        <dbReference type="Pfam" id="PF07687"/>
    </source>
</evidence>
<dbReference type="PANTHER" id="PTHR43808">
    <property type="entry name" value="ACETYLORNITHINE DEACETYLASE"/>
    <property type="match status" value="1"/>
</dbReference>
<dbReference type="PANTHER" id="PTHR43808:SF17">
    <property type="entry name" value="PEPTIDASE M20"/>
    <property type="match status" value="1"/>
</dbReference>
<protein>
    <submittedName>
        <fullName evidence="6">M20/M25/M40 family metallo-hydrolase</fullName>
    </submittedName>
</protein>
<reference evidence="6" key="2">
    <citation type="journal article" date="2024" name="Environ. Microbiol.">
        <title>Genome analysis and description of Tunturibacter gen. nov. expands the diversity of Terriglobia in tundra soils.</title>
        <authorList>
            <person name="Messyasz A."/>
            <person name="Mannisto M.K."/>
            <person name="Kerkhof L.J."/>
            <person name="Haggblom M.M."/>
        </authorList>
    </citation>
    <scope>NUCLEOTIDE SEQUENCE</scope>
    <source>
        <strain evidence="6">X5P6</strain>
    </source>
</reference>
<dbReference type="PROSITE" id="PS00758">
    <property type="entry name" value="ARGE_DAPE_CPG2_1"/>
    <property type="match status" value="1"/>
</dbReference>
<dbReference type="InterPro" id="IPR036264">
    <property type="entry name" value="Bact_exopeptidase_dim_dom"/>
</dbReference>